<gene>
    <name evidence="1" type="ORF">METZ01_LOCUS151808</name>
</gene>
<proteinExistence type="predicted"/>
<name>A0A382AC52_9ZZZZ</name>
<sequence length="147" mass="14865">MADKKITALNASVGLTGDDLFHVVDDPSGSPTNKKITSTNVFNKIPTWLGLAQTAETVTTPGAIDVTSAITNLITDGTDAVTLADGAMGQIKIVAMVTGTNSPVAVITPDNLDGGSNISLNAVGDTAMLLWNDGAWQVIGGNGAVVA</sequence>
<dbReference type="AlphaFoldDB" id="A0A382AC52"/>
<protein>
    <submittedName>
        <fullName evidence="1">Uncharacterized protein</fullName>
    </submittedName>
</protein>
<reference evidence="1" key="1">
    <citation type="submission" date="2018-05" db="EMBL/GenBank/DDBJ databases">
        <authorList>
            <person name="Lanie J.A."/>
            <person name="Ng W.-L."/>
            <person name="Kazmierczak K.M."/>
            <person name="Andrzejewski T.M."/>
            <person name="Davidsen T.M."/>
            <person name="Wayne K.J."/>
            <person name="Tettelin H."/>
            <person name="Glass J.I."/>
            <person name="Rusch D."/>
            <person name="Podicherti R."/>
            <person name="Tsui H.-C.T."/>
            <person name="Winkler M.E."/>
        </authorList>
    </citation>
    <scope>NUCLEOTIDE SEQUENCE</scope>
</reference>
<evidence type="ECO:0000313" key="1">
    <source>
        <dbReference type="EMBL" id="SVA98954.1"/>
    </source>
</evidence>
<organism evidence="1">
    <name type="scientific">marine metagenome</name>
    <dbReference type="NCBI Taxonomy" id="408172"/>
    <lineage>
        <taxon>unclassified sequences</taxon>
        <taxon>metagenomes</taxon>
        <taxon>ecological metagenomes</taxon>
    </lineage>
</organism>
<dbReference type="EMBL" id="UINC01024730">
    <property type="protein sequence ID" value="SVA98954.1"/>
    <property type="molecule type" value="Genomic_DNA"/>
</dbReference>
<accession>A0A382AC52</accession>